<reference evidence="9 10" key="1">
    <citation type="submission" date="2023-11" db="EMBL/GenBank/DDBJ databases">
        <authorList>
            <person name="Okamura Y."/>
        </authorList>
    </citation>
    <scope>NUCLEOTIDE SEQUENCE [LARGE SCALE GENOMIC DNA]</scope>
</reference>
<dbReference type="Proteomes" id="UP001497472">
    <property type="component" value="Unassembled WGS sequence"/>
</dbReference>
<dbReference type="SUPFAM" id="SSF81301">
    <property type="entry name" value="Nucleotidyltransferase"/>
    <property type="match status" value="1"/>
</dbReference>
<sequence>MHSILNTSHLTFTGNFDTQAKAILAYIRMTQQEIEKLQLLFNDLQDIFGNTWKGSTLEVFGSIVTGLALRSSDVDCLVNLPPWLDMPRASFVIEARKILRRNNRFQKIFAITKAKVPIVQFEYAPTRTRCDVSFSTRAAVVNSKLLEYLIFCDERILPFAILVKYWSKIQHFTGTNLMSSYSLILLVLFYLQQKHILPPIMAIQHNIQEHIVDNWNTAFEKTITKSNNNESLYTLFGGFFKYYEGLNFKKHVISLYTGELIDREKFSTLESIPEEFYLYKKNVSKNISQPLRLDTTMCIQDPFNHGRNCAVGIYFKLAQKIIGLFDRASVIYETEPESSFLRTLLYCEEIPRQNIPQRANLTWNKSAKNHGIQKNHKHQLQNRQFKQRCKQLNQNTNKYHRNQWT</sequence>
<evidence type="ECO:0000256" key="2">
    <source>
        <dbReference type="ARBA" id="ARBA00001946"/>
    </source>
</evidence>
<keyword evidence="4" id="KW-0479">Metal-binding</keyword>
<dbReference type="InterPro" id="IPR002058">
    <property type="entry name" value="PAP_assoc"/>
</dbReference>
<keyword evidence="6" id="KW-0175">Coiled coil</keyword>
<dbReference type="Gene3D" id="3.30.460.10">
    <property type="entry name" value="Beta Polymerase, domain 2"/>
    <property type="match status" value="1"/>
</dbReference>
<keyword evidence="10" id="KW-1185">Reference proteome</keyword>
<evidence type="ECO:0000313" key="10">
    <source>
        <dbReference type="Proteomes" id="UP001497472"/>
    </source>
</evidence>
<dbReference type="AlphaFoldDB" id="A0AAV1J1B9"/>
<dbReference type="EMBL" id="CAVLEF010000004">
    <property type="protein sequence ID" value="CAK1543300.1"/>
    <property type="molecule type" value="Genomic_DNA"/>
</dbReference>
<accession>A0AAV1J1B9</accession>
<keyword evidence="3" id="KW-0808">Transferase</keyword>
<dbReference type="GO" id="GO:0046872">
    <property type="term" value="F:metal ion binding"/>
    <property type="evidence" value="ECO:0007669"/>
    <property type="project" value="UniProtKB-KW"/>
</dbReference>
<dbReference type="SUPFAM" id="SSF81631">
    <property type="entry name" value="PAP/OAS1 substrate-binding domain"/>
    <property type="match status" value="1"/>
</dbReference>
<evidence type="ECO:0000256" key="4">
    <source>
        <dbReference type="ARBA" id="ARBA00022723"/>
    </source>
</evidence>
<comment type="cofactor">
    <cofactor evidence="2">
        <name>Mg(2+)</name>
        <dbReference type="ChEBI" id="CHEBI:18420"/>
    </cofactor>
</comment>
<proteinExistence type="predicted"/>
<comment type="cofactor">
    <cofactor evidence="1">
        <name>Mn(2+)</name>
        <dbReference type="ChEBI" id="CHEBI:29035"/>
    </cofactor>
</comment>
<evidence type="ECO:0000256" key="5">
    <source>
        <dbReference type="ARBA" id="ARBA00022842"/>
    </source>
</evidence>
<evidence type="ECO:0000259" key="7">
    <source>
        <dbReference type="Pfam" id="PF03828"/>
    </source>
</evidence>
<evidence type="ECO:0000256" key="6">
    <source>
        <dbReference type="SAM" id="Coils"/>
    </source>
</evidence>
<dbReference type="Gene3D" id="1.10.1410.10">
    <property type="match status" value="1"/>
</dbReference>
<keyword evidence="5" id="KW-0460">Magnesium</keyword>
<dbReference type="GO" id="GO:0031123">
    <property type="term" value="P:RNA 3'-end processing"/>
    <property type="evidence" value="ECO:0007669"/>
    <property type="project" value="TreeGrafter"/>
</dbReference>
<dbReference type="CDD" id="cd05402">
    <property type="entry name" value="NT_PAP_TUTase"/>
    <property type="match status" value="1"/>
</dbReference>
<feature type="domain" description="PAP-associated" evidence="7">
    <location>
        <begin position="233"/>
        <end position="305"/>
    </location>
</feature>
<dbReference type="Pfam" id="PF03828">
    <property type="entry name" value="PAP_assoc"/>
    <property type="match status" value="1"/>
</dbReference>
<dbReference type="InterPro" id="IPR054708">
    <property type="entry name" value="MTPAP-like_central"/>
</dbReference>
<dbReference type="InterPro" id="IPR043519">
    <property type="entry name" value="NT_sf"/>
</dbReference>
<protein>
    <recommendedName>
        <fullName evidence="11">PAP-associated domain-containing protein</fullName>
    </recommendedName>
</protein>
<comment type="caution">
    <text evidence="9">The sequence shown here is derived from an EMBL/GenBank/DDBJ whole genome shotgun (WGS) entry which is preliminary data.</text>
</comment>
<dbReference type="Pfam" id="PF22600">
    <property type="entry name" value="MTPAP-like_central"/>
    <property type="match status" value="1"/>
</dbReference>
<gene>
    <name evidence="9" type="ORF">LNINA_LOCUS3122</name>
</gene>
<evidence type="ECO:0000256" key="1">
    <source>
        <dbReference type="ARBA" id="ARBA00001936"/>
    </source>
</evidence>
<dbReference type="PANTHER" id="PTHR12271">
    <property type="entry name" value="POLY A POLYMERASE CID PAP -RELATED"/>
    <property type="match status" value="1"/>
</dbReference>
<evidence type="ECO:0000256" key="3">
    <source>
        <dbReference type="ARBA" id="ARBA00022679"/>
    </source>
</evidence>
<organism evidence="9 10">
    <name type="scientific">Leptosia nina</name>
    <dbReference type="NCBI Taxonomy" id="320188"/>
    <lineage>
        <taxon>Eukaryota</taxon>
        <taxon>Metazoa</taxon>
        <taxon>Ecdysozoa</taxon>
        <taxon>Arthropoda</taxon>
        <taxon>Hexapoda</taxon>
        <taxon>Insecta</taxon>
        <taxon>Pterygota</taxon>
        <taxon>Neoptera</taxon>
        <taxon>Endopterygota</taxon>
        <taxon>Lepidoptera</taxon>
        <taxon>Glossata</taxon>
        <taxon>Ditrysia</taxon>
        <taxon>Papilionoidea</taxon>
        <taxon>Pieridae</taxon>
        <taxon>Pierinae</taxon>
        <taxon>Leptosia</taxon>
    </lineage>
</organism>
<evidence type="ECO:0000259" key="8">
    <source>
        <dbReference type="Pfam" id="PF22600"/>
    </source>
</evidence>
<feature type="coiled-coil region" evidence="6">
    <location>
        <begin position="375"/>
        <end position="402"/>
    </location>
</feature>
<evidence type="ECO:0000313" key="9">
    <source>
        <dbReference type="EMBL" id="CAK1543300.1"/>
    </source>
</evidence>
<dbReference type="GO" id="GO:1990817">
    <property type="term" value="F:poly(A) RNA polymerase activity"/>
    <property type="evidence" value="ECO:0007669"/>
    <property type="project" value="UniProtKB-ARBA"/>
</dbReference>
<name>A0AAV1J1B9_9NEOP</name>
<dbReference type="PANTHER" id="PTHR12271:SF66">
    <property type="entry name" value="TERMINAL URIDYLYLTRANSFERASE TAILOR"/>
    <property type="match status" value="1"/>
</dbReference>
<feature type="domain" description="Poly(A) RNA polymerase mitochondrial-like central palm" evidence="8">
    <location>
        <begin position="17"/>
        <end position="148"/>
    </location>
</feature>
<evidence type="ECO:0008006" key="11">
    <source>
        <dbReference type="Google" id="ProtNLM"/>
    </source>
</evidence>
<dbReference type="GO" id="GO:0050265">
    <property type="term" value="F:RNA uridylyltransferase activity"/>
    <property type="evidence" value="ECO:0007669"/>
    <property type="project" value="TreeGrafter"/>
</dbReference>